<organism evidence="2 3">
    <name type="scientific">Liparis tanakae</name>
    <name type="common">Tanaka's snailfish</name>
    <dbReference type="NCBI Taxonomy" id="230148"/>
    <lineage>
        <taxon>Eukaryota</taxon>
        <taxon>Metazoa</taxon>
        <taxon>Chordata</taxon>
        <taxon>Craniata</taxon>
        <taxon>Vertebrata</taxon>
        <taxon>Euteleostomi</taxon>
        <taxon>Actinopterygii</taxon>
        <taxon>Neopterygii</taxon>
        <taxon>Teleostei</taxon>
        <taxon>Neoteleostei</taxon>
        <taxon>Acanthomorphata</taxon>
        <taxon>Eupercaria</taxon>
        <taxon>Perciformes</taxon>
        <taxon>Cottioidei</taxon>
        <taxon>Cottales</taxon>
        <taxon>Liparidae</taxon>
        <taxon>Liparis</taxon>
    </lineage>
</organism>
<comment type="caution">
    <text evidence="2">The sequence shown here is derived from an EMBL/GenBank/DDBJ whole genome shotgun (WGS) entry which is preliminary data.</text>
</comment>
<reference evidence="2 3" key="1">
    <citation type="submission" date="2019-03" db="EMBL/GenBank/DDBJ databases">
        <title>First draft genome of Liparis tanakae, snailfish: a comprehensive survey of snailfish specific genes.</title>
        <authorList>
            <person name="Kim W."/>
            <person name="Song I."/>
            <person name="Jeong J.-H."/>
            <person name="Kim D."/>
            <person name="Kim S."/>
            <person name="Ryu S."/>
            <person name="Song J.Y."/>
            <person name="Lee S.K."/>
        </authorList>
    </citation>
    <scope>NUCLEOTIDE SEQUENCE [LARGE SCALE GENOMIC DNA]</scope>
    <source>
        <tissue evidence="2">Muscle</tissue>
    </source>
</reference>
<protein>
    <submittedName>
        <fullName evidence="2">Uncharacterized protein</fullName>
    </submittedName>
</protein>
<feature type="region of interest" description="Disordered" evidence="1">
    <location>
        <begin position="70"/>
        <end position="165"/>
    </location>
</feature>
<feature type="region of interest" description="Disordered" evidence="1">
    <location>
        <begin position="1"/>
        <end position="39"/>
    </location>
</feature>
<evidence type="ECO:0000313" key="2">
    <source>
        <dbReference type="EMBL" id="TNN87365.1"/>
    </source>
</evidence>
<dbReference type="EMBL" id="SRLO01000011">
    <property type="protein sequence ID" value="TNN87365.1"/>
    <property type="molecule type" value="Genomic_DNA"/>
</dbReference>
<accession>A0A4Z2JAI8</accession>
<name>A0A4Z2JAI8_9TELE</name>
<keyword evidence="3" id="KW-1185">Reference proteome</keyword>
<feature type="compositionally biased region" description="Basic and acidic residues" evidence="1">
    <location>
        <begin position="119"/>
        <end position="130"/>
    </location>
</feature>
<dbReference type="Proteomes" id="UP000314294">
    <property type="component" value="Unassembled WGS sequence"/>
</dbReference>
<proteinExistence type="predicted"/>
<gene>
    <name evidence="2" type="ORF">EYF80_002566</name>
</gene>
<evidence type="ECO:0000313" key="3">
    <source>
        <dbReference type="Proteomes" id="UP000314294"/>
    </source>
</evidence>
<feature type="compositionally biased region" description="Basic and acidic residues" evidence="1">
    <location>
        <begin position="152"/>
        <end position="165"/>
    </location>
</feature>
<evidence type="ECO:0000256" key="1">
    <source>
        <dbReference type="SAM" id="MobiDB-lite"/>
    </source>
</evidence>
<feature type="compositionally biased region" description="Basic and acidic residues" evidence="1">
    <location>
        <begin position="1"/>
        <end position="17"/>
    </location>
</feature>
<sequence length="165" mass="17313">MELRVGKERGMDLDLKGVGRTSPPSSGRPHAPTQTHLQGADHLLVIQERVVVESCSSAQFLLKERAAVKETELSAPGGLKANLQTATDPAAGQPTCGSAGPGPGLQEDIASQSQRSHKPHETTSEGRRAPEAGSTSTGGLQGPQPTEVQADTWKEVLKNRPPPDS</sequence>
<dbReference type="AlphaFoldDB" id="A0A4Z2JAI8"/>
<feature type="compositionally biased region" description="Polar residues" evidence="1">
    <location>
        <begin position="133"/>
        <end position="149"/>
    </location>
</feature>